<keyword evidence="3" id="KW-1185">Reference proteome</keyword>
<organism evidence="2 3">
    <name type="scientific">Pichia membranifaciens NRRL Y-2026</name>
    <dbReference type="NCBI Taxonomy" id="763406"/>
    <lineage>
        <taxon>Eukaryota</taxon>
        <taxon>Fungi</taxon>
        <taxon>Dikarya</taxon>
        <taxon>Ascomycota</taxon>
        <taxon>Saccharomycotina</taxon>
        <taxon>Pichiomycetes</taxon>
        <taxon>Pichiales</taxon>
        <taxon>Pichiaceae</taxon>
        <taxon>Pichia</taxon>
    </lineage>
</organism>
<evidence type="ECO:0000256" key="1">
    <source>
        <dbReference type="SAM" id="SignalP"/>
    </source>
</evidence>
<gene>
    <name evidence="2" type="ORF">PICMEDRAFT_172184</name>
</gene>
<reference evidence="2 3" key="1">
    <citation type="journal article" date="2016" name="Proc. Natl. Acad. Sci. U.S.A.">
        <title>Comparative genomics of biotechnologically important yeasts.</title>
        <authorList>
            <person name="Riley R."/>
            <person name="Haridas S."/>
            <person name="Wolfe K.H."/>
            <person name="Lopes M.R."/>
            <person name="Hittinger C.T."/>
            <person name="Goeker M."/>
            <person name="Salamov A.A."/>
            <person name="Wisecaver J.H."/>
            <person name="Long T.M."/>
            <person name="Calvey C.H."/>
            <person name="Aerts A.L."/>
            <person name="Barry K.W."/>
            <person name="Choi C."/>
            <person name="Clum A."/>
            <person name="Coughlan A.Y."/>
            <person name="Deshpande S."/>
            <person name="Douglass A.P."/>
            <person name="Hanson S.J."/>
            <person name="Klenk H.-P."/>
            <person name="LaButti K.M."/>
            <person name="Lapidus A."/>
            <person name="Lindquist E.A."/>
            <person name="Lipzen A.M."/>
            <person name="Meier-Kolthoff J.P."/>
            <person name="Ohm R.A."/>
            <person name="Otillar R.P."/>
            <person name="Pangilinan J.L."/>
            <person name="Peng Y."/>
            <person name="Rokas A."/>
            <person name="Rosa C.A."/>
            <person name="Scheuner C."/>
            <person name="Sibirny A.A."/>
            <person name="Slot J.C."/>
            <person name="Stielow J.B."/>
            <person name="Sun H."/>
            <person name="Kurtzman C.P."/>
            <person name="Blackwell M."/>
            <person name="Grigoriev I.V."/>
            <person name="Jeffries T.W."/>
        </authorList>
    </citation>
    <scope>NUCLEOTIDE SEQUENCE [LARGE SCALE GENOMIC DNA]</scope>
    <source>
        <strain evidence="2 3">NRRL Y-2026</strain>
    </source>
</reference>
<keyword evidence="1" id="KW-0732">Signal</keyword>
<dbReference type="EMBL" id="KV454005">
    <property type="protein sequence ID" value="ODQ45420.1"/>
    <property type="molecule type" value="Genomic_DNA"/>
</dbReference>
<dbReference type="RefSeq" id="XP_019016533.1">
    <property type="nucleotide sequence ID" value="XM_019161514.1"/>
</dbReference>
<proteinExistence type="predicted"/>
<dbReference type="STRING" id="763406.A0A1E3NGZ2"/>
<dbReference type="OrthoDB" id="10408669at2759"/>
<dbReference type="AlphaFoldDB" id="A0A1E3NGZ2"/>
<dbReference type="Proteomes" id="UP000094455">
    <property type="component" value="Unassembled WGS sequence"/>
</dbReference>
<accession>A0A1E3NGZ2</accession>
<protein>
    <recommendedName>
        <fullName evidence="4">Mating factor alpha</fullName>
    </recommendedName>
</protein>
<dbReference type="GeneID" id="30178201"/>
<evidence type="ECO:0008006" key="4">
    <source>
        <dbReference type="Google" id="ProtNLM"/>
    </source>
</evidence>
<feature type="signal peptide" evidence="1">
    <location>
        <begin position="1"/>
        <end position="21"/>
    </location>
</feature>
<name>A0A1E3NGZ2_9ASCO</name>
<sequence length="169" mass="18654">MKFQITVLSSLVLLLSESASAVTLSHPLPASTLSTVFVSSTASFAPSDGGSGYSTGEEPIGFKVLVDESDKDAKPIAFIPIYENDTTSEDLDILSKRDPEAAAWRWHKWVPNQAIYKREAVAEAAADAFAKYHQYFKNIGVFKRDAEADANAKASAWRWHKWVPNQAIY</sequence>
<evidence type="ECO:0000313" key="3">
    <source>
        <dbReference type="Proteomes" id="UP000094455"/>
    </source>
</evidence>
<feature type="chain" id="PRO_5009133363" description="Mating factor alpha" evidence="1">
    <location>
        <begin position="22"/>
        <end position="169"/>
    </location>
</feature>
<evidence type="ECO:0000313" key="2">
    <source>
        <dbReference type="EMBL" id="ODQ45420.1"/>
    </source>
</evidence>